<dbReference type="InterPro" id="IPR023214">
    <property type="entry name" value="HAD_sf"/>
</dbReference>
<feature type="domain" description="Glycosyl transferase family 1" evidence="6">
    <location>
        <begin position="257"/>
        <end position="432"/>
    </location>
</feature>
<feature type="domain" description="Glycosyltransferase subfamily 4-like N-terminal" evidence="8">
    <location>
        <begin position="47"/>
        <end position="213"/>
    </location>
</feature>
<dbReference type="RefSeq" id="WP_380690129.1">
    <property type="nucleotide sequence ID" value="NZ_JBHRSS010000005.1"/>
</dbReference>
<protein>
    <recommendedName>
        <fullName evidence="2">sucrose-phosphate synthase</fullName>
        <ecNumber evidence="2">2.4.1.14</ecNumber>
    </recommendedName>
</protein>
<evidence type="ECO:0000256" key="3">
    <source>
        <dbReference type="ARBA" id="ARBA00022676"/>
    </source>
</evidence>
<evidence type="ECO:0000313" key="9">
    <source>
        <dbReference type="EMBL" id="MFC3104718.1"/>
    </source>
</evidence>
<dbReference type="InterPro" id="IPR006380">
    <property type="entry name" value="SPP-like_dom"/>
</dbReference>
<evidence type="ECO:0000256" key="5">
    <source>
        <dbReference type="ARBA" id="ARBA00047471"/>
    </source>
</evidence>
<dbReference type="InterPro" id="IPR036412">
    <property type="entry name" value="HAD-like_sf"/>
</dbReference>
<dbReference type="SUPFAM" id="SSF56784">
    <property type="entry name" value="HAD-like"/>
    <property type="match status" value="1"/>
</dbReference>
<reference evidence="10" key="1">
    <citation type="journal article" date="2019" name="Int. J. Syst. Evol. Microbiol.">
        <title>The Global Catalogue of Microorganisms (GCM) 10K type strain sequencing project: providing services to taxonomists for standard genome sequencing and annotation.</title>
        <authorList>
            <consortium name="The Broad Institute Genomics Platform"/>
            <consortium name="The Broad Institute Genome Sequencing Center for Infectious Disease"/>
            <person name="Wu L."/>
            <person name="Ma J."/>
        </authorList>
    </citation>
    <scope>NUCLEOTIDE SEQUENCE [LARGE SCALE GENOMIC DNA]</scope>
    <source>
        <strain evidence="10">KCTC 52640</strain>
    </source>
</reference>
<dbReference type="GO" id="GO:0016787">
    <property type="term" value="F:hydrolase activity"/>
    <property type="evidence" value="ECO:0007669"/>
    <property type="project" value="UniProtKB-KW"/>
</dbReference>
<dbReference type="InterPro" id="IPR044161">
    <property type="entry name" value="SPS"/>
</dbReference>
<dbReference type="Proteomes" id="UP001595462">
    <property type="component" value="Unassembled WGS sequence"/>
</dbReference>
<sequence length="740" mass="80823">MDNSGHEKEPPALAGTSNGRPLYLVHIALQGCIKSGDINYGLTADTGGHIRYLLEEVRALQQAGVNQSVVTRAFADANLGREYQQQSEILMPGVTLHRLRGQCPGYLCKEDMHCDLDALTDALALWLQKLPRLPDVLHAHYADAGLLALRMRERLGIPFIFTAHSLGAVKARWLESVPGHSVAAPALKQRMAVEQRVIDCADLIVASSEDEATNQYGLYSRTDCARPIRINPPGCDLKRFGEPAMRGRVVASLRRFLADPDKPILLCLARPVRKKNIIGVIDAYARDPALRARANLVIFAGTRGDIQDQEGECAEVLQAIVDRIEHYDLYGSVAFPKQHLADDVPAIYQHAARSGGLFINAAFNEPFGLTFIEAAAAGLPIIASCNGGAQDILSRCQNGILIDPENSSAITCAAHDLLDDRKRWSRCARGGKDAVRYYSWQRHARQYLRDCSMLTSPPRRHLPLMAHASPRPSLIRLASRSSSLLVTDMDDTLLGDAAALLEFTEWLKHNRQLRYAVATGRSAAAAFAELLSWHAPLPDVLISSVGAEIHWAPIAPRYKVRYIDKVDRMRADAGWAEQLSARWRRDACAAVLARCPLLRKQPAEAQGRNKLSYFTDAGPNVVPLVREQLARAQLIAQVVYSHDHFIDVLAPGGAKGGAAEHVARCLEIPAARVVGAGNSGNDLDLLRRTAYGIAVANRDTDLQALAPLPSVYFSRAPHAAGLVEGMCYWQGGASPSVKTG</sequence>
<keyword evidence="4" id="KW-0808">Transferase</keyword>
<dbReference type="Gene3D" id="3.40.50.2000">
    <property type="entry name" value="Glycogen Phosphorylase B"/>
    <property type="match status" value="2"/>
</dbReference>
<dbReference type="InterPro" id="IPR001296">
    <property type="entry name" value="Glyco_trans_1"/>
</dbReference>
<evidence type="ECO:0000259" key="7">
    <source>
        <dbReference type="Pfam" id="PF05116"/>
    </source>
</evidence>
<organism evidence="9 10">
    <name type="scientific">Salinisphaera aquimarina</name>
    <dbReference type="NCBI Taxonomy" id="2094031"/>
    <lineage>
        <taxon>Bacteria</taxon>
        <taxon>Pseudomonadati</taxon>
        <taxon>Pseudomonadota</taxon>
        <taxon>Gammaproteobacteria</taxon>
        <taxon>Salinisphaerales</taxon>
        <taxon>Salinisphaeraceae</taxon>
        <taxon>Salinisphaera</taxon>
    </lineage>
</organism>
<dbReference type="EC" id="2.4.1.14" evidence="2"/>
<keyword evidence="9" id="KW-0378">Hydrolase</keyword>
<evidence type="ECO:0000256" key="4">
    <source>
        <dbReference type="ARBA" id="ARBA00022679"/>
    </source>
</evidence>
<evidence type="ECO:0000259" key="8">
    <source>
        <dbReference type="Pfam" id="PF13579"/>
    </source>
</evidence>
<gene>
    <name evidence="9" type="ORF">ACFOSU_12570</name>
</gene>
<dbReference type="PANTHER" id="PTHR46039">
    <property type="entry name" value="SUCROSE-PHOSPHATE SYNTHASE 3-RELATED"/>
    <property type="match status" value="1"/>
</dbReference>
<evidence type="ECO:0000256" key="2">
    <source>
        <dbReference type="ARBA" id="ARBA00012536"/>
    </source>
</evidence>
<comment type="caution">
    <text evidence="9">The sequence shown here is derived from an EMBL/GenBank/DDBJ whole genome shotgun (WGS) entry which is preliminary data.</text>
</comment>
<dbReference type="Pfam" id="PF05116">
    <property type="entry name" value="S6PP"/>
    <property type="match status" value="1"/>
</dbReference>
<comment type="similarity">
    <text evidence="1">Belongs to the glycosyltransferase 1 family.</text>
</comment>
<feature type="domain" description="Sucrose phosphatase-like" evidence="7">
    <location>
        <begin position="483"/>
        <end position="730"/>
    </location>
</feature>
<dbReference type="Pfam" id="PF13579">
    <property type="entry name" value="Glyco_trans_4_4"/>
    <property type="match status" value="1"/>
</dbReference>
<evidence type="ECO:0000259" key="6">
    <source>
        <dbReference type="Pfam" id="PF00534"/>
    </source>
</evidence>
<comment type="catalytic activity">
    <reaction evidence="5">
        <text>beta-D-fructose 6-phosphate + UDP-alpha-D-glucose = sucrose 6(F)-phosphate + UDP + H(+)</text>
        <dbReference type="Rhea" id="RHEA:22172"/>
        <dbReference type="ChEBI" id="CHEBI:15378"/>
        <dbReference type="ChEBI" id="CHEBI:57634"/>
        <dbReference type="ChEBI" id="CHEBI:57723"/>
        <dbReference type="ChEBI" id="CHEBI:58223"/>
        <dbReference type="ChEBI" id="CHEBI:58885"/>
        <dbReference type="EC" id="2.4.1.14"/>
    </reaction>
</comment>
<dbReference type="Gene3D" id="3.90.1070.10">
    <property type="match status" value="1"/>
</dbReference>
<name>A0ABV7EPR9_9GAMM</name>
<accession>A0ABV7EPR9</accession>
<dbReference type="EMBL" id="JBHRSS010000005">
    <property type="protein sequence ID" value="MFC3104718.1"/>
    <property type="molecule type" value="Genomic_DNA"/>
</dbReference>
<keyword evidence="10" id="KW-1185">Reference proteome</keyword>
<dbReference type="Gene3D" id="3.40.50.1000">
    <property type="entry name" value="HAD superfamily/HAD-like"/>
    <property type="match status" value="1"/>
</dbReference>
<dbReference type="SUPFAM" id="SSF53756">
    <property type="entry name" value="UDP-Glycosyltransferase/glycogen phosphorylase"/>
    <property type="match status" value="1"/>
</dbReference>
<dbReference type="PANTHER" id="PTHR46039:SF5">
    <property type="entry name" value="SUCROSE-PHOSPHATE SYNTHASE 3-RELATED"/>
    <property type="match status" value="1"/>
</dbReference>
<dbReference type="InterPro" id="IPR028098">
    <property type="entry name" value="Glyco_trans_4-like_N"/>
</dbReference>
<keyword evidence="3" id="KW-0328">Glycosyltransferase</keyword>
<evidence type="ECO:0000313" key="10">
    <source>
        <dbReference type="Proteomes" id="UP001595462"/>
    </source>
</evidence>
<dbReference type="Pfam" id="PF00534">
    <property type="entry name" value="Glycos_transf_1"/>
    <property type="match status" value="1"/>
</dbReference>
<proteinExistence type="inferred from homology"/>
<evidence type="ECO:0000256" key="1">
    <source>
        <dbReference type="ARBA" id="ARBA00006530"/>
    </source>
</evidence>